<dbReference type="InterPro" id="IPR019109">
    <property type="entry name" value="MamF_MmsF"/>
</dbReference>
<evidence type="ECO:0000256" key="2">
    <source>
        <dbReference type="ARBA" id="ARBA00022692"/>
    </source>
</evidence>
<evidence type="ECO:0000256" key="4">
    <source>
        <dbReference type="ARBA" id="ARBA00023136"/>
    </source>
</evidence>
<comment type="caution">
    <text evidence="6">The sequence shown here is derived from an EMBL/GenBank/DDBJ whole genome shotgun (WGS) entry which is preliminary data.</text>
</comment>
<comment type="subcellular location">
    <subcellularLocation>
        <location evidence="1">Membrane</location>
        <topology evidence="1">Multi-pass membrane protein</topology>
    </subcellularLocation>
</comment>
<proteinExistence type="predicted"/>
<protein>
    <submittedName>
        <fullName evidence="6">DUF4870 domain-containing protein</fullName>
    </submittedName>
</protein>
<evidence type="ECO:0000313" key="6">
    <source>
        <dbReference type="EMBL" id="RIX28187.1"/>
    </source>
</evidence>
<feature type="transmembrane region" description="Helical" evidence="5">
    <location>
        <begin position="22"/>
        <end position="46"/>
    </location>
</feature>
<keyword evidence="4 5" id="KW-0472">Membrane</keyword>
<keyword evidence="2 5" id="KW-0812">Transmembrane</keyword>
<keyword evidence="3 5" id="KW-1133">Transmembrane helix</keyword>
<keyword evidence="7" id="KW-1185">Reference proteome</keyword>
<feature type="transmembrane region" description="Helical" evidence="5">
    <location>
        <begin position="58"/>
        <end position="80"/>
    </location>
</feature>
<feature type="transmembrane region" description="Helical" evidence="5">
    <location>
        <begin position="86"/>
        <end position="107"/>
    </location>
</feature>
<dbReference type="EMBL" id="QXTG01000002">
    <property type="protein sequence ID" value="RIX28187.1"/>
    <property type="molecule type" value="Genomic_DNA"/>
</dbReference>
<name>A0A3A1U2V9_9MICO</name>
<dbReference type="Pfam" id="PF09685">
    <property type="entry name" value="MamF_MmsF"/>
    <property type="match status" value="1"/>
</dbReference>
<gene>
    <name evidence="6" type="ORF">D1781_11980</name>
</gene>
<organism evidence="6 7">
    <name type="scientific">Amnibacterium setariae</name>
    <dbReference type="NCBI Taxonomy" id="2306585"/>
    <lineage>
        <taxon>Bacteria</taxon>
        <taxon>Bacillati</taxon>
        <taxon>Actinomycetota</taxon>
        <taxon>Actinomycetes</taxon>
        <taxon>Micrococcales</taxon>
        <taxon>Microbacteriaceae</taxon>
        <taxon>Amnibacterium</taxon>
    </lineage>
</organism>
<reference evidence="7" key="1">
    <citation type="submission" date="2018-09" db="EMBL/GenBank/DDBJ databases">
        <authorList>
            <person name="Kim I."/>
        </authorList>
    </citation>
    <scope>NUCLEOTIDE SEQUENCE [LARGE SCALE GENOMIC DNA]</scope>
    <source>
        <strain evidence="7">DD4a</strain>
    </source>
</reference>
<dbReference type="Proteomes" id="UP000265742">
    <property type="component" value="Unassembled WGS sequence"/>
</dbReference>
<sequence length="123" mass="13310">MTNDQPPAYAPAAPLSPSDERLWATLIHIGGIVIGFIAPLLGYLLLKDRSPFVRDNSRNALNFQITVAIAAVVAYILTIVTLGLLFFLPLAVAIVNVVFCIIAAVAANRGEVYRYPLTIAFIK</sequence>
<evidence type="ECO:0000313" key="7">
    <source>
        <dbReference type="Proteomes" id="UP000265742"/>
    </source>
</evidence>
<evidence type="ECO:0000256" key="3">
    <source>
        <dbReference type="ARBA" id="ARBA00022989"/>
    </source>
</evidence>
<evidence type="ECO:0000256" key="5">
    <source>
        <dbReference type="SAM" id="Phobius"/>
    </source>
</evidence>
<dbReference type="AlphaFoldDB" id="A0A3A1U2V9"/>
<dbReference type="RefSeq" id="WP_119482497.1">
    <property type="nucleotide sequence ID" value="NZ_QXTG01000002.1"/>
</dbReference>
<evidence type="ECO:0000256" key="1">
    <source>
        <dbReference type="ARBA" id="ARBA00004141"/>
    </source>
</evidence>
<dbReference type="OrthoDB" id="9808930at2"/>
<accession>A0A3A1U2V9</accession>